<evidence type="ECO:0000313" key="1">
    <source>
        <dbReference type="EMBL" id="GAI44574.1"/>
    </source>
</evidence>
<reference evidence="1" key="1">
    <citation type="journal article" date="2014" name="Front. Microbiol.">
        <title>High frequency of phylogenetically diverse reductive dehalogenase-homologous genes in deep subseafloor sedimentary metagenomes.</title>
        <authorList>
            <person name="Kawai M."/>
            <person name="Futagami T."/>
            <person name="Toyoda A."/>
            <person name="Takaki Y."/>
            <person name="Nishi S."/>
            <person name="Hori S."/>
            <person name="Arai W."/>
            <person name="Tsubouchi T."/>
            <person name="Morono Y."/>
            <person name="Uchiyama I."/>
            <person name="Ito T."/>
            <person name="Fujiyama A."/>
            <person name="Inagaki F."/>
            <person name="Takami H."/>
        </authorList>
    </citation>
    <scope>NUCLEOTIDE SEQUENCE</scope>
    <source>
        <strain evidence="1">Expedition CK06-06</strain>
    </source>
</reference>
<accession>X1QMU9</accession>
<gene>
    <name evidence="1" type="ORF">S06H3_48771</name>
</gene>
<name>X1QMU9_9ZZZZ</name>
<evidence type="ECO:0008006" key="2">
    <source>
        <dbReference type="Google" id="ProtNLM"/>
    </source>
</evidence>
<protein>
    <recommendedName>
        <fullName evidence="2">DUF374 domain-containing protein</fullName>
    </recommendedName>
</protein>
<dbReference type="EMBL" id="BARV01030736">
    <property type="protein sequence ID" value="GAI44574.1"/>
    <property type="molecule type" value="Genomic_DNA"/>
</dbReference>
<comment type="caution">
    <text evidence="1">The sequence shown here is derived from an EMBL/GenBank/DDBJ whole genome shotgun (WGS) entry which is preliminary data.</text>
</comment>
<organism evidence="1">
    <name type="scientific">marine sediment metagenome</name>
    <dbReference type="NCBI Taxonomy" id="412755"/>
    <lineage>
        <taxon>unclassified sequences</taxon>
        <taxon>metagenomes</taxon>
        <taxon>ecological metagenomes</taxon>
    </lineage>
</organism>
<sequence>MKKELRNGGEVIIVPDGPRGPDRKIKLGGLKLAQETGAVLVPFTFSTSRKKFLKSWDNFLMFYPFSRIVAVYGEPIYIDPGLKEDELEMERQRIEQLMIQLDEKADRFYD</sequence>
<proteinExistence type="predicted"/>
<dbReference type="AlphaFoldDB" id="X1QMU9"/>
<dbReference type="SUPFAM" id="SSF69593">
    <property type="entry name" value="Glycerol-3-phosphate (1)-acyltransferase"/>
    <property type="match status" value="1"/>
</dbReference>